<proteinExistence type="predicted"/>
<protein>
    <submittedName>
        <fullName evidence="1">Uncharacterized protein</fullName>
    </submittedName>
</protein>
<keyword evidence="2" id="KW-1185">Reference proteome</keyword>
<accession>A0A395NNR1</accession>
<dbReference type="AlphaFoldDB" id="A0A395NNR1"/>
<dbReference type="Proteomes" id="UP000266272">
    <property type="component" value="Unassembled WGS sequence"/>
</dbReference>
<comment type="caution">
    <text evidence="1">The sequence shown here is derived from an EMBL/GenBank/DDBJ whole genome shotgun (WGS) entry which is preliminary data.</text>
</comment>
<reference evidence="1 2" key="1">
    <citation type="journal article" date="2018" name="PLoS Pathog.">
        <title>Evolution of structural diversity of trichothecenes, a family of toxins produced by plant pathogenic and entomopathogenic fungi.</title>
        <authorList>
            <person name="Proctor R.H."/>
            <person name="McCormick S.P."/>
            <person name="Kim H.S."/>
            <person name="Cardoza R.E."/>
            <person name="Stanley A.M."/>
            <person name="Lindo L."/>
            <person name="Kelly A."/>
            <person name="Brown D.W."/>
            <person name="Lee T."/>
            <person name="Vaughan M.M."/>
            <person name="Alexander N.J."/>
            <person name="Busman M."/>
            <person name="Gutierrez S."/>
        </authorList>
    </citation>
    <scope>NUCLEOTIDE SEQUENCE [LARGE SCALE GENOMIC DNA]</scope>
    <source>
        <strain evidence="1 2">IBT 40837</strain>
    </source>
</reference>
<evidence type="ECO:0000313" key="2">
    <source>
        <dbReference type="Proteomes" id="UP000266272"/>
    </source>
</evidence>
<name>A0A395NNR1_TRIAR</name>
<organism evidence="1 2">
    <name type="scientific">Trichoderma arundinaceum</name>
    <dbReference type="NCBI Taxonomy" id="490622"/>
    <lineage>
        <taxon>Eukaryota</taxon>
        <taxon>Fungi</taxon>
        <taxon>Dikarya</taxon>
        <taxon>Ascomycota</taxon>
        <taxon>Pezizomycotina</taxon>
        <taxon>Sordariomycetes</taxon>
        <taxon>Hypocreomycetidae</taxon>
        <taxon>Hypocreales</taxon>
        <taxon>Hypocreaceae</taxon>
        <taxon>Trichoderma</taxon>
    </lineage>
</organism>
<sequence length="143" mass="16117">MDLRRQERGQEPGRFVSTAKLIVSDLQPDDAVTNDENRSSDIAFQLAQLGQPTMPSNLSFPHVQPPSCLAMMCFSIRYTDAEEKRGCLTQFLDESPTDGYLPQHYSFKYERFLAVAGEGLQQLPDGWTSIVDDERVSFRHAGT</sequence>
<gene>
    <name evidence="1" type="ORF">TARUN_4693</name>
</gene>
<dbReference type="EMBL" id="PXOA01000277">
    <property type="protein sequence ID" value="RFU77543.1"/>
    <property type="molecule type" value="Genomic_DNA"/>
</dbReference>
<evidence type="ECO:0000313" key="1">
    <source>
        <dbReference type="EMBL" id="RFU77543.1"/>
    </source>
</evidence>
<dbReference type="STRING" id="490622.A0A395NNR1"/>